<organism evidence="2">
    <name type="scientific">Lepeophtheirus salmonis</name>
    <name type="common">Salmon louse</name>
    <name type="synonym">Caligus salmonis</name>
    <dbReference type="NCBI Taxonomy" id="72036"/>
    <lineage>
        <taxon>Eukaryota</taxon>
        <taxon>Metazoa</taxon>
        <taxon>Ecdysozoa</taxon>
        <taxon>Arthropoda</taxon>
        <taxon>Crustacea</taxon>
        <taxon>Multicrustacea</taxon>
        <taxon>Hexanauplia</taxon>
        <taxon>Copepoda</taxon>
        <taxon>Siphonostomatoida</taxon>
        <taxon>Caligidae</taxon>
        <taxon>Lepeophtheirus</taxon>
    </lineage>
</organism>
<evidence type="ECO:0000313" key="2">
    <source>
        <dbReference type="EMBL" id="CDW30039.1"/>
    </source>
</evidence>
<reference evidence="2" key="1">
    <citation type="submission" date="2014-05" db="EMBL/GenBank/DDBJ databases">
        <authorList>
            <person name="Chronopoulou M."/>
        </authorList>
    </citation>
    <scope>NUCLEOTIDE SEQUENCE</scope>
    <source>
        <tissue evidence="2">Whole organism</tissue>
    </source>
</reference>
<evidence type="ECO:0000256" key="1">
    <source>
        <dbReference type="SAM" id="Phobius"/>
    </source>
</evidence>
<name>A0A0K2TVL3_LEPSM</name>
<keyword evidence="1" id="KW-1133">Transmembrane helix</keyword>
<proteinExistence type="predicted"/>
<sequence length="46" mass="5237">MHTLVSFYAIMFIHLISSLLFYPWVGSLLCVLSLLLFTPVYLSESA</sequence>
<dbReference type="AlphaFoldDB" id="A0A0K2TVL3"/>
<protein>
    <submittedName>
        <fullName evidence="2">Uncharacterized protein</fullName>
    </submittedName>
</protein>
<dbReference type="EMBL" id="HACA01012678">
    <property type="protein sequence ID" value="CDW30039.1"/>
    <property type="molecule type" value="Transcribed_RNA"/>
</dbReference>
<keyword evidence="1" id="KW-0472">Membrane</keyword>
<accession>A0A0K2TVL3</accession>
<feature type="transmembrane region" description="Helical" evidence="1">
    <location>
        <begin position="20"/>
        <end position="42"/>
    </location>
</feature>
<keyword evidence="1" id="KW-0812">Transmembrane</keyword>